<dbReference type="Proteomes" id="UP000582659">
    <property type="component" value="Unassembled WGS sequence"/>
</dbReference>
<dbReference type="PROSITE" id="PS01190">
    <property type="entry name" value="RIBOSOMAL_L36E"/>
    <property type="match status" value="1"/>
</dbReference>
<evidence type="ECO:0000256" key="1">
    <source>
        <dbReference type="ARBA" id="ARBA00006509"/>
    </source>
</evidence>
<keyword evidence="8" id="KW-1185">Reference proteome</keyword>
<dbReference type="EMBL" id="CAJFCV020000006">
    <property type="protein sequence ID" value="CAG9131136.1"/>
    <property type="molecule type" value="Genomic_DNA"/>
</dbReference>
<keyword evidence="4 5" id="KW-0687">Ribonucleoprotein</keyword>
<dbReference type="Pfam" id="PF01158">
    <property type="entry name" value="Ribosomal_L36e"/>
    <property type="match status" value="1"/>
</dbReference>
<feature type="compositionally biased region" description="Basic residues" evidence="6">
    <location>
        <begin position="118"/>
        <end position="127"/>
    </location>
</feature>
<feature type="compositionally biased region" description="Polar residues" evidence="6">
    <location>
        <begin position="134"/>
        <end position="144"/>
    </location>
</feature>
<dbReference type="InterPro" id="IPR038097">
    <property type="entry name" value="Ribosomal_eL36_sf"/>
</dbReference>
<evidence type="ECO:0000256" key="6">
    <source>
        <dbReference type="SAM" id="MobiDB-lite"/>
    </source>
</evidence>
<feature type="region of interest" description="Disordered" evidence="6">
    <location>
        <begin position="118"/>
        <end position="144"/>
    </location>
</feature>
<dbReference type="Gene3D" id="1.10.10.1760">
    <property type="entry name" value="60S ribosomal protein L36"/>
    <property type="match status" value="1"/>
</dbReference>
<accession>A0A7I8X344</accession>
<evidence type="ECO:0000256" key="3">
    <source>
        <dbReference type="ARBA" id="ARBA00022980"/>
    </source>
</evidence>
<dbReference type="InterPro" id="IPR000509">
    <property type="entry name" value="Ribosomal_eL36"/>
</dbReference>
<evidence type="ECO:0000256" key="2">
    <source>
        <dbReference type="ARBA" id="ARBA00011133"/>
    </source>
</evidence>
<dbReference type="PANTHER" id="PTHR10114">
    <property type="entry name" value="60S RIBOSOMAL PROTEIN L36"/>
    <property type="match status" value="1"/>
</dbReference>
<dbReference type="GO" id="GO:1990904">
    <property type="term" value="C:ribonucleoprotein complex"/>
    <property type="evidence" value="ECO:0007669"/>
    <property type="project" value="UniProtKB-KW"/>
</dbReference>
<name>A0A7I8X344_BURXY</name>
<dbReference type="GO" id="GO:0005840">
    <property type="term" value="C:ribosome"/>
    <property type="evidence" value="ECO:0007669"/>
    <property type="project" value="UniProtKB-KW"/>
</dbReference>
<sequence>MLNLVVWTTGFGHTVPYCWRAFLLFDSLASFAKYWIYGTIMSSPAVEGLSRGPKKGFPVTKTPKLVKANRHRGALSKKAKITREVVREITGFAPYERRAMELLRISRDKKALKFLKKRIGQHQRAKKKRDEMQQVITNQRKQHK</sequence>
<evidence type="ECO:0000256" key="5">
    <source>
        <dbReference type="RuleBase" id="RU000665"/>
    </source>
</evidence>
<evidence type="ECO:0000256" key="4">
    <source>
        <dbReference type="ARBA" id="ARBA00023274"/>
    </source>
</evidence>
<protein>
    <recommendedName>
        <fullName evidence="5">60S ribosomal protein L36</fullName>
    </recommendedName>
</protein>
<keyword evidence="3 5" id="KW-0689">Ribosomal protein</keyword>
<comment type="caution">
    <text evidence="7">The sequence shown here is derived from an EMBL/GenBank/DDBJ whole genome shotgun (WGS) entry which is preliminary data.</text>
</comment>
<dbReference type="GO" id="GO:0006412">
    <property type="term" value="P:translation"/>
    <property type="evidence" value="ECO:0007669"/>
    <property type="project" value="InterPro"/>
</dbReference>
<dbReference type="OrthoDB" id="9616667at2759"/>
<organism evidence="7 8">
    <name type="scientific">Bursaphelenchus xylophilus</name>
    <name type="common">Pinewood nematode worm</name>
    <name type="synonym">Aphelenchoides xylophilus</name>
    <dbReference type="NCBI Taxonomy" id="6326"/>
    <lineage>
        <taxon>Eukaryota</taxon>
        <taxon>Metazoa</taxon>
        <taxon>Ecdysozoa</taxon>
        <taxon>Nematoda</taxon>
        <taxon>Chromadorea</taxon>
        <taxon>Rhabditida</taxon>
        <taxon>Tylenchina</taxon>
        <taxon>Tylenchomorpha</taxon>
        <taxon>Aphelenchoidea</taxon>
        <taxon>Aphelenchoididae</taxon>
        <taxon>Bursaphelenchus</taxon>
    </lineage>
</organism>
<dbReference type="EMBL" id="CAJFDI010000006">
    <property type="protein sequence ID" value="CAD5235016.1"/>
    <property type="molecule type" value="Genomic_DNA"/>
</dbReference>
<dbReference type="SMR" id="A0A7I8X344"/>
<dbReference type="FunFam" id="1.10.10.1760:FF:000001">
    <property type="entry name" value="60S ribosomal protein L36"/>
    <property type="match status" value="1"/>
</dbReference>
<proteinExistence type="inferred from homology"/>
<comment type="subunit">
    <text evidence="2">Component of the large ribosomal subunit.</text>
</comment>
<reference evidence="7" key="1">
    <citation type="submission" date="2020-09" db="EMBL/GenBank/DDBJ databases">
        <authorList>
            <person name="Kikuchi T."/>
        </authorList>
    </citation>
    <scope>NUCLEOTIDE SEQUENCE</scope>
    <source>
        <strain evidence="7">Ka4C1</strain>
    </source>
</reference>
<dbReference type="GO" id="GO:0003735">
    <property type="term" value="F:structural constituent of ribosome"/>
    <property type="evidence" value="ECO:0007669"/>
    <property type="project" value="InterPro"/>
</dbReference>
<dbReference type="AlphaFoldDB" id="A0A7I8X344"/>
<evidence type="ECO:0000313" key="8">
    <source>
        <dbReference type="Proteomes" id="UP000659654"/>
    </source>
</evidence>
<gene>
    <name evidence="7" type="ORF">BXYJ_LOCUS15107</name>
</gene>
<evidence type="ECO:0000313" key="7">
    <source>
        <dbReference type="EMBL" id="CAD5235016.1"/>
    </source>
</evidence>
<dbReference type="Proteomes" id="UP000659654">
    <property type="component" value="Unassembled WGS sequence"/>
</dbReference>
<comment type="similarity">
    <text evidence="1 5">Belongs to the eukaryotic ribosomal protein eL36 family.</text>
</comment>